<keyword evidence="14 18" id="KW-0472">Membrane</keyword>
<organism evidence="19 20">
    <name type="scientific">Habropoda laboriosa</name>
    <dbReference type="NCBI Taxonomy" id="597456"/>
    <lineage>
        <taxon>Eukaryota</taxon>
        <taxon>Metazoa</taxon>
        <taxon>Ecdysozoa</taxon>
        <taxon>Arthropoda</taxon>
        <taxon>Hexapoda</taxon>
        <taxon>Insecta</taxon>
        <taxon>Pterygota</taxon>
        <taxon>Neoptera</taxon>
        <taxon>Endopterygota</taxon>
        <taxon>Hymenoptera</taxon>
        <taxon>Apocrita</taxon>
        <taxon>Aculeata</taxon>
        <taxon>Apoidea</taxon>
        <taxon>Anthophila</taxon>
        <taxon>Apidae</taxon>
        <taxon>Habropoda</taxon>
    </lineage>
</organism>
<sequence length="190" mass="21246">MGFQNIWYSHPRKYGQGSRSCRACANRHGLIRKYGLNICRQCFREYAADIGFKKAKDYLILAPKAEAKMTVPLWKLAAASGPFIKIAALSGATAVSLGAYGSHRQYPEENKQDLKQVFETASRYHFIHTLAMLGLPLCRTPYLSGAFLLSGIVLFCGTCYYYAFTGDNQWNKLTPIGGVCFIMGWLSMCI</sequence>
<dbReference type="GO" id="GO:0003735">
    <property type="term" value="F:structural constituent of ribosome"/>
    <property type="evidence" value="ECO:0007669"/>
    <property type="project" value="InterPro"/>
</dbReference>
<evidence type="ECO:0000256" key="17">
    <source>
        <dbReference type="ARBA" id="ARBA00035455"/>
    </source>
</evidence>
<proteinExistence type="inferred from homology"/>
<evidence type="ECO:0000256" key="6">
    <source>
        <dbReference type="ARBA" id="ARBA00009083"/>
    </source>
</evidence>
<comment type="subunit">
    <text evidence="7">Component of the 40S small ribosomal subunit.</text>
</comment>
<dbReference type="GO" id="GO:0008270">
    <property type="term" value="F:zinc ion binding"/>
    <property type="evidence" value="ECO:0007669"/>
    <property type="project" value="InterPro"/>
</dbReference>
<dbReference type="InterPro" id="IPR018271">
    <property type="entry name" value="Ribosomal_uS14_CS"/>
</dbReference>
<evidence type="ECO:0000313" key="20">
    <source>
        <dbReference type="Proteomes" id="UP000053825"/>
    </source>
</evidence>
<evidence type="ECO:0000256" key="10">
    <source>
        <dbReference type="ARBA" id="ARBA00022824"/>
    </source>
</evidence>
<dbReference type="GO" id="GO:0016020">
    <property type="term" value="C:membrane"/>
    <property type="evidence" value="ECO:0007669"/>
    <property type="project" value="UniProtKB-SubCell"/>
</dbReference>
<evidence type="ECO:0000256" key="4">
    <source>
        <dbReference type="ARBA" id="ARBA00004514"/>
    </source>
</evidence>
<protein>
    <recommendedName>
        <fullName evidence="16">Small ribosomal subunit protein uS14</fullName>
    </recommendedName>
    <alternativeName>
        <fullName evidence="17">40S ribosomal protein S29</fullName>
    </alternativeName>
</protein>
<gene>
    <name evidence="19" type="ORF">WH47_09678</name>
</gene>
<dbReference type="EMBL" id="KQ414894">
    <property type="protein sequence ID" value="KOC59697.1"/>
    <property type="molecule type" value="Genomic_DNA"/>
</dbReference>
<dbReference type="PROSITE" id="PS00527">
    <property type="entry name" value="RIBOSOMAL_S14"/>
    <property type="match status" value="1"/>
</dbReference>
<keyword evidence="9" id="KW-0479">Metal-binding</keyword>
<evidence type="ECO:0000256" key="16">
    <source>
        <dbReference type="ARBA" id="ARBA00035167"/>
    </source>
</evidence>
<feature type="transmembrane region" description="Helical" evidence="18">
    <location>
        <begin position="142"/>
        <end position="164"/>
    </location>
</feature>
<keyword evidence="8 18" id="KW-0812">Transmembrane</keyword>
<evidence type="ECO:0000256" key="8">
    <source>
        <dbReference type="ARBA" id="ARBA00022692"/>
    </source>
</evidence>
<dbReference type="Pfam" id="PF00253">
    <property type="entry name" value="Ribosomal_S14"/>
    <property type="match status" value="1"/>
</dbReference>
<evidence type="ECO:0000313" key="19">
    <source>
        <dbReference type="EMBL" id="KOC59697.1"/>
    </source>
</evidence>
<dbReference type="GO" id="GO:0006412">
    <property type="term" value="P:translation"/>
    <property type="evidence" value="ECO:0007669"/>
    <property type="project" value="InterPro"/>
</dbReference>
<dbReference type="InterPro" id="IPR039744">
    <property type="entry name" value="RIbosomal_uS14_euk_arc"/>
</dbReference>
<evidence type="ECO:0000256" key="18">
    <source>
        <dbReference type="SAM" id="Phobius"/>
    </source>
</evidence>
<evidence type="ECO:0000256" key="15">
    <source>
        <dbReference type="ARBA" id="ARBA00023274"/>
    </source>
</evidence>
<dbReference type="InterPro" id="IPR023676">
    <property type="entry name" value="Ribosomal_uS14_arc"/>
</dbReference>
<evidence type="ECO:0000256" key="5">
    <source>
        <dbReference type="ARBA" id="ARBA00006208"/>
    </source>
</evidence>
<dbReference type="NCBIfam" id="NF004424">
    <property type="entry name" value="PRK05766.1"/>
    <property type="match status" value="1"/>
</dbReference>
<keyword evidence="20" id="KW-1185">Reference proteome</keyword>
<evidence type="ECO:0000256" key="14">
    <source>
        <dbReference type="ARBA" id="ARBA00023136"/>
    </source>
</evidence>
<dbReference type="Proteomes" id="UP000053825">
    <property type="component" value="Unassembled WGS sequence"/>
</dbReference>
<evidence type="ECO:0000256" key="9">
    <source>
        <dbReference type="ARBA" id="ARBA00022723"/>
    </source>
</evidence>
<keyword evidence="13 18" id="KW-1133">Transmembrane helix</keyword>
<keyword evidence="12" id="KW-0689">Ribosomal protein</keyword>
<accession>A0A0L7QM55</accession>
<dbReference type="OrthoDB" id="10252683at2759"/>
<dbReference type="GO" id="GO:0015935">
    <property type="term" value="C:small ribosomal subunit"/>
    <property type="evidence" value="ECO:0007669"/>
    <property type="project" value="InterPro"/>
</dbReference>
<evidence type="ECO:0000256" key="13">
    <source>
        <dbReference type="ARBA" id="ARBA00022989"/>
    </source>
</evidence>
<comment type="similarity">
    <text evidence="6">Belongs to the universal ribosomal protein uS14 family.</text>
</comment>
<comment type="subcellular location">
    <subcellularLocation>
        <location evidence="4">Cytoplasm</location>
        <location evidence="4">Cytosol</location>
    </subcellularLocation>
    <subcellularLocation>
        <location evidence="2">Membrane</location>
        <topology evidence="2">Multi-pass membrane protein</topology>
    </subcellularLocation>
    <subcellularLocation>
        <location evidence="3">Rough endoplasmic reticulum</location>
    </subcellularLocation>
</comment>
<keyword evidence="11" id="KW-0862">Zinc</keyword>
<dbReference type="GO" id="GO:0003723">
    <property type="term" value="F:RNA binding"/>
    <property type="evidence" value="ECO:0007669"/>
    <property type="project" value="InterPro"/>
</dbReference>
<dbReference type="PANTHER" id="PTHR43461">
    <property type="entry name" value="TRANSMEMBRANE PROTEIN 256"/>
    <property type="match status" value="1"/>
</dbReference>
<keyword evidence="15" id="KW-0687">Ribonucleoprotein</keyword>
<keyword evidence="10" id="KW-0256">Endoplasmic reticulum</keyword>
<dbReference type="AlphaFoldDB" id="A0A0L7QM55"/>
<evidence type="ECO:0000256" key="1">
    <source>
        <dbReference type="ARBA" id="ARBA00001947"/>
    </source>
</evidence>
<name>A0A0L7QM55_9HYME</name>
<dbReference type="GO" id="GO:0005829">
    <property type="term" value="C:cytosol"/>
    <property type="evidence" value="ECO:0007669"/>
    <property type="project" value="UniProtKB-SubCell"/>
</dbReference>
<evidence type="ECO:0000256" key="7">
    <source>
        <dbReference type="ARBA" id="ARBA00011542"/>
    </source>
</evidence>
<comment type="cofactor">
    <cofactor evidence="1">
        <name>Zn(2+)</name>
        <dbReference type="ChEBI" id="CHEBI:29105"/>
    </cofactor>
</comment>
<dbReference type="Pfam" id="PF04241">
    <property type="entry name" value="DUF423"/>
    <property type="match status" value="1"/>
</dbReference>
<evidence type="ECO:0000256" key="11">
    <source>
        <dbReference type="ARBA" id="ARBA00022833"/>
    </source>
</evidence>
<dbReference type="InterPro" id="IPR001209">
    <property type="entry name" value="Ribosomal_uS14"/>
</dbReference>
<dbReference type="Gene3D" id="4.10.830.10">
    <property type="entry name" value="30s Ribosomal Protein S14, Chain N"/>
    <property type="match status" value="1"/>
</dbReference>
<reference evidence="19 20" key="1">
    <citation type="submission" date="2015-07" db="EMBL/GenBank/DDBJ databases">
        <title>The genome of Habropoda laboriosa.</title>
        <authorList>
            <person name="Pan H."/>
            <person name="Kapheim K."/>
        </authorList>
    </citation>
    <scope>NUCLEOTIDE SEQUENCE [LARGE SCALE GENOMIC DNA]</scope>
    <source>
        <strain evidence="19">0110345459</strain>
    </source>
</reference>
<dbReference type="GO" id="GO:0005791">
    <property type="term" value="C:rough endoplasmic reticulum"/>
    <property type="evidence" value="ECO:0007669"/>
    <property type="project" value="UniProtKB-SubCell"/>
</dbReference>
<comment type="similarity">
    <text evidence="5">Belongs to the TMEM256 family.</text>
</comment>
<evidence type="ECO:0000256" key="2">
    <source>
        <dbReference type="ARBA" id="ARBA00004141"/>
    </source>
</evidence>
<dbReference type="PANTHER" id="PTHR43461:SF1">
    <property type="entry name" value="TRANSMEMBRANE PROTEIN 256"/>
    <property type="match status" value="1"/>
</dbReference>
<evidence type="ECO:0000256" key="12">
    <source>
        <dbReference type="ARBA" id="ARBA00022980"/>
    </source>
</evidence>
<dbReference type="InterPro" id="IPR043140">
    <property type="entry name" value="Ribosomal_uS14_sf"/>
</dbReference>
<dbReference type="InterPro" id="IPR006696">
    <property type="entry name" value="DUF423"/>
</dbReference>
<evidence type="ECO:0000256" key="3">
    <source>
        <dbReference type="ARBA" id="ARBA00004427"/>
    </source>
</evidence>
<dbReference type="HAMAP" id="MF_01364_A">
    <property type="entry name" value="Ribosomal_uS14_2_A"/>
    <property type="match status" value="1"/>
</dbReference>
<dbReference type="FunFam" id="4.10.830.10:FF:000002">
    <property type="entry name" value="40S ribosomal protein S29"/>
    <property type="match status" value="1"/>
</dbReference>